<dbReference type="PANTHER" id="PTHR47739:SF1">
    <property type="entry name" value="TRNA1(VAL) (ADENINE(37)-N6)-METHYLTRANSFERASE"/>
    <property type="match status" value="1"/>
</dbReference>
<dbReference type="EMBL" id="JANKAS010000010">
    <property type="protein sequence ID" value="MCR1899534.1"/>
    <property type="molecule type" value="Genomic_DNA"/>
</dbReference>
<organism evidence="2 3">
    <name type="scientific">Irregularibacter muris</name>
    <dbReference type="NCBI Taxonomy" id="1796619"/>
    <lineage>
        <taxon>Bacteria</taxon>
        <taxon>Bacillati</taxon>
        <taxon>Bacillota</taxon>
        <taxon>Clostridia</taxon>
        <taxon>Eubacteriales</taxon>
        <taxon>Eubacteriaceae</taxon>
        <taxon>Irregularibacter</taxon>
    </lineage>
</organism>
<name>A0AAE3L2Y5_9FIRM</name>
<evidence type="ECO:0000259" key="1">
    <source>
        <dbReference type="Pfam" id="PF05175"/>
    </source>
</evidence>
<proteinExistence type="predicted"/>
<evidence type="ECO:0000313" key="3">
    <source>
        <dbReference type="Proteomes" id="UP001205748"/>
    </source>
</evidence>
<dbReference type="AlphaFoldDB" id="A0AAE3L2Y5"/>
<reference evidence="2" key="1">
    <citation type="submission" date="2022-07" db="EMBL/GenBank/DDBJ databases">
        <title>Enhanced cultured diversity of the mouse gut microbiota enables custom-made synthetic communities.</title>
        <authorList>
            <person name="Afrizal A."/>
        </authorList>
    </citation>
    <scope>NUCLEOTIDE SEQUENCE</scope>
    <source>
        <strain evidence="2">DSM 28593</strain>
    </source>
</reference>
<keyword evidence="3" id="KW-1185">Reference proteome</keyword>
<dbReference type="Pfam" id="PF05175">
    <property type="entry name" value="MTS"/>
    <property type="match status" value="1"/>
</dbReference>
<evidence type="ECO:0000313" key="2">
    <source>
        <dbReference type="EMBL" id="MCR1899534.1"/>
    </source>
</evidence>
<dbReference type="GO" id="GO:0008757">
    <property type="term" value="F:S-adenosylmethionine-dependent methyltransferase activity"/>
    <property type="evidence" value="ECO:0007669"/>
    <property type="project" value="UniProtKB-ARBA"/>
</dbReference>
<dbReference type="Proteomes" id="UP001205748">
    <property type="component" value="Unassembled WGS sequence"/>
</dbReference>
<accession>A0AAE3L2Y5</accession>
<dbReference type="PROSITE" id="PS00092">
    <property type="entry name" value="N6_MTASE"/>
    <property type="match status" value="1"/>
</dbReference>
<dbReference type="GO" id="GO:0008170">
    <property type="term" value="F:N-methyltransferase activity"/>
    <property type="evidence" value="ECO:0007669"/>
    <property type="project" value="UniProtKB-ARBA"/>
</dbReference>
<dbReference type="InterPro" id="IPR050210">
    <property type="entry name" value="tRNA_Adenine-N(6)_MTase"/>
</dbReference>
<dbReference type="CDD" id="cd02440">
    <property type="entry name" value="AdoMet_MTases"/>
    <property type="match status" value="1"/>
</dbReference>
<dbReference type="SUPFAM" id="SSF53335">
    <property type="entry name" value="S-adenosyl-L-methionine-dependent methyltransferases"/>
    <property type="match status" value="1"/>
</dbReference>
<dbReference type="Gene3D" id="3.40.50.150">
    <property type="entry name" value="Vaccinia Virus protein VP39"/>
    <property type="match status" value="1"/>
</dbReference>
<feature type="domain" description="Methyltransferase small" evidence="1">
    <location>
        <begin position="36"/>
        <end position="178"/>
    </location>
</feature>
<dbReference type="RefSeq" id="WP_257532003.1">
    <property type="nucleotide sequence ID" value="NZ_JANKAS010000010.1"/>
</dbReference>
<dbReference type="PANTHER" id="PTHR47739">
    <property type="entry name" value="TRNA1(VAL) (ADENINE(37)-N6)-METHYLTRANSFERASE"/>
    <property type="match status" value="1"/>
</dbReference>
<sequence>MKNIPLKKKERIDDLQINNLKIIQNTEKFCFGMDAVLLANFAAQEIKKKNLVLDLGTGTGIIPLLLWAKAQPKKIIALEIQEQMAEMAKRSVLLNGLEDTIEILQGDIKNPPKEIYPNTYDAIVTNPPYMKNISGLQNPEQSKAISRHEILCSLEDVLRTSKRLLKPRGKFYMIHRSHRLVDILSLMRELHIEPKRIRFIQPTREKAPNLVLIQGIKGSKPEVTIESPLYVYEDNGDYTQEIYDIYQWQKEK</sequence>
<dbReference type="InterPro" id="IPR007848">
    <property type="entry name" value="Small_mtfrase_dom"/>
</dbReference>
<dbReference type="GO" id="GO:0003676">
    <property type="term" value="F:nucleic acid binding"/>
    <property type="evidence" value="ECO:0007669"/>
    <property type="project" value="InterPro"/>
</dbReference>
<protein>
    <submittedName>
        <fullName evidence="2">tRNA1(Val) (Adenine(37)-N6)-methyltransferase</fullName>
    </submittedName>
</protein>
<dbReference type="InterPro" id="IPR029063">
    <property type="entry name" value="SAM-dependent_MTases_sf"/>
</dbReference>
<dbReference type="InterPro" id="IPR002052">
    <property type="entry name" value="DNA_methylase_N6_adenine_CS"/>
</dbReference>
<gene>
    <name evidence="2" type="ORF">NSA47_11105</name>
</gene>
<comment type="caution">
    <text evidence="2">The sequence shown here is derived from an EMBL/GenBank/DDBJ whole genome shotgun (WGS) entry which is preliminary data.</text>
</comment>
<dbReference type="GO" id="GO:0032259">
    <property type="term" value="P:methylation"/>
    <property type="evidence" value="ECO:0007669"/>
    <property type="project" value="InterPro"/>
</dbReference>